<keyword evidence="2" id="KW-1185">Reference proteome</keyword>
<name>A0A9Q1K6C2_9CARY</name>
<reference evidence="1" key="1">
    <citation type="submission" date="2022-04" db="EMBL/GenBank/DDBJ databases">
        <title>Carnegiea gigantea Genome sequencing and assembly v2.</title>
        <authorList>
            <person name="Copetti D."/>
            <person name="Sanderson M.J."/>
            <person name="Burquez A."/>
            <person name="Wojciechowski M.F."/>
        </authorList>
    </citation>
    <scope>NUCLEOTIDE SEQUENCE</scope>
    <source>
        <strain evidence="1">SGP5-SGP5p</strain>
        <tissue evidence="1">Aerial part</tissue>
    </source>
</reference>
<protein>
    <submittedName>
        <fullName evidence="1">Uncharacterized protein</fullName>
    </submittedName>
</protein>
<evidence type="ECO:0000313" key="2">
    <source>
        <dbReference type="Proteomes" id="UP001153076"/>
    </source>
</evidence>
<gene>
    <name evidence="1" type="ORF">Cgig2_006393</name>
</gene>
<accession>A0A9Q1K6C2</accession>
<sequence length="187" mass="21291">MVVNNTVRLFVMSRDIAGALKSVLKGLRWIIFESWQRINKHALLGAQLPGQANPGVELGPANDQEESSVLSHTMVFPDFHSTKQAAGYIKRTFRWHWRGALRHPRPLPDNYHYLCPHFDLDIAEESAREFCILEMTQAAFYVMEVNDALELGVMSRELVEHLKASLEGQSRSKARIGDWSRGEFGVE</sequence>
<evidence type="ECO:0000313" key="1">
    <source>
        <dbReference type="EMBL" id="KAJ8437289.1"/>
    </source>
</evidence>
<organism evidence="1 2">
    <name type="scientific">Carnegiea gigantea</name>
    <dbReference type="NCBI Taxonomy" id="171969"/>
    <lineage>
        <taxon>Eukaryota</taxon>
        <taxon>Viridiplantae</taxon>
        <taxon>Streptophyta</taxon>
        <taxon>Embryophyta</taxon>
        <taxon>Tracheophyta</taxon>
        <taxon>Spermatophyta</taxon>
        <taxon>Magnoliopsida</taxon>
        <taxon>eudicotyledons</taxon>
        <taxon>Gunneridae</taxon>
        <taxon>Pentapetalae</taxon>
        <taxon>Caryophyllales</taxon>
        <taxon>Cactineae</taxon>
        <taxon>Cactaceae</taxon>
        <taxon>Cactoideae</taxon>
        <taxon>Echinocereeae</taxon>
        <taxon>Carnegiea</taxon>
    </lineage>
</organism>
<comment type="caution">
    <text evidence="1">The sequence shown here is derived from an EMBL/GenBank/DDBJ whole genome shotgun (WGS) entry which is preliminary data.</text>
</comment>
<proteinExistence type="predicted"/>
<dbReference type="AlphaFoldDB" id="A0A9Q1K6C2"/>
<dbReference type="Proteomes" id="UP001153076">
    <property type="component" value="Unassembled WGS sequence"/>
</dbReference>
<dbReference type="EMBL" id="JAKOGI010000308">
    <property type="protein sequence ID" value="KAJ8437289.1"/>
    <property type="molecule type" value="Genomic_DNA"/>
</dbReference>